<dbReference type="Proteomes" id="UP000033695">
    <property type="component" value="Unassembled WGS sequence"/>
</dbReference>
<dbReference type="GO" id="GO:0022857">
    <property type="term" value="F:transmembrane transporter activity"/>
    <property type="evidence" value="ECO:0007669"/>
    <property type="project" value="InterPro"/>
</dbReference>
<dbReference type="EMBL" id="JXBZ01000009">
    <property type="protein sequence ID" value="KJY48387.1"/>
    <property type="molecule type" value="Genomic_DNA"/>
</dbReference>
<evidence type="ECO:0000256" key="8">
    <source>
        <dbReference type="SAM" id="SignalP"/>
    </source>
</evidence>
<dbReference type="InterPro" id="IPR020846">
    <property type="entry name" value="MFS_dom"/>
</dbReference>
<name>A0A0F4KNY4_9LACO</name>
<feature type="transmembrane region" description="Helical" evidence="7">
    <location>
        <begin position="106"/>
        <end position="124"/>
    </location>
</feature>
<keyword evidence="3" id="KW-1003">Cell membrane</keyword>
<feature type="transmembrane region" description="Helical" evidence="7">
    <location>
        <begin position="327"/>
        <end position="352"/>
    </location>
</feature>
<dbReference type="InterPro" id="IPR036259">
    <property type="entry name" value="MFS_trans_sf"/>
</dbReference>
<keyword evidence="6 7" id="KW-0472">Membrane</keyword>
<evidence type="ECO:0000256" key="4">
    <source>
        <dbReference type="ARBA" id="ARBA00022692"/>
    </source>
</evidence>
<evidence type="ECO:0000313" key="10">
    <source>
        <dbReference type="EMBL" id="KJY48387.1"/>
    </source>
</evidence>
<dbReference type="PANTHER" id="PTHR43124">
    <property type="entry name" value="PURINE EFFLUX PUMP PBUE"/>
    <property type="match status" value="1"/>
</dbReference>
<comment type="subcellular location">
    <subcellularLocation>
        <location evidence="1">Cell membrane</location>
        <topology evidence="1">Multi-pass membrane protein</topology>
    </subcellularLocation>
</comment>
<dbReference type="RefSeq" id="WP_045923274.1">
    <property type="nucleotide sequence ID" value="NZ_JBHTHW010000005.1"/>
</dbReference>
<dbReference type="GO" id="GO:0005886">
    <property type="term" value="C:plasma membrane"/>
    <property type="evidence" value="ECO:0007669"/>
    <property type="project" value="UniProtKB-SubCell"/>
</dbReference>
<feature type="transmembrane region" description="Helical" evidence="7">
    <location>
        <begin position="164"/>
        <end position="185"/>
    </location>
</feature>
<evidence type="ECO:0000256" key="5">
    <source>
        <dbReference type="ARBA" id="ARBA00022989"/>
    </source>
</evidence>
<reference evidence="10 11" key="1">
    <citation type="submission" date="2014-12" db="EMBL/GenBank/DDBJ databases">
        <title>Comparative genomics of the lactic acid bacteria isolated from the honey bee gut.</title>
        <authorList>
            <person name="Ellegaard K.M."/>
            <person name="Tamarit D."/>
            <person name="Javelind E."/>
            <person name="Olofsson T."/>
            <person name="Andersson S.G."/>
            <person name="Vasquez A."/>
        </authorList>
    </citation>
    <scope>NUCLEOTIDE SEQUENCE [LARGE SCALE GENOMIC DNA]</scope>
    <source>
        <strain evidence="10 11">Hon2</strain>
    </source>
</reference>
<dbReference type="PROSITE" id="PS50850">
    <property type="entry name" value="MFS"/>
    <property type="match status" value="1"/>
</dbReference>
<keyword evidence="2" id="KW-0813">Transport</keyword>
<dbReference type="Pfam" id="PF07690">
    <property type="entry name" value="MFS_1"/>
    <property type="match status" value="1"/>
</dbReference>
<evidence type="ECO:0000256" key="3">
    <source>
        <dbReference type="ARBA" id="ARBA00022475"/>
    </source>
</evidence>
<dbReference type="Gene3D" id="1.20.1250.20">
    <property type="entry name" value="MFS general substrate transporter like domains"/>
    <property type="match status" value="1"/>
</dbReference>
<dbReference type="InterPro" id="IPR050189">
    <property type="entry name" value="MFS_Efflux_Transporters"/>
</dbReference>
<dbReference type="SUPFAM" id="SSF103473">
    <property type="entry name" value="MFS general substrate transporter"/>
    <property type="match status" value="1"/>
</dbReference>
<accession>A0A0F4KNY4</accession>
<feature type="signal peptide" evidence="8">
    <location>
        <begin position="1"/>
        <end position="30"/>
    </location>
</feature>
<dbReference type="PATRIC" id="fig|1218508.4.peg.1439"/>
<evidence type="ECO:0000256" key="7">
    <source>
        <dbReference type="SAM" id="Phobius"/>
    </source>
</evidence>
<feature type="transmembrane region" description="Helical" evidence="7">
    <location>
        <begin position="364"/>
        <end position="385"/>
    </location>
</feature>
<feature type="transmembrane region" description="Helical" evidence="7">
    <location>
        <begin position="76"/>
        <end position="94"/>
    </location>
</feature>
<feature type="chain" id="PRO_5002471953" evidence="8">
    <location>
        <begin position="31"/>
        <end position="393"/>
    </location>
</feature>
<keyword evidence="8" id="KW-0732">Signal</keyword>
<dbReference type="PANTHER" id="PTHR43124:SF3">
    <property type="entry name" value="CHLORAMPHENICOL EFFLUX PUMP RV0191"/>
    <property type="match status" value="1"/>
</dbReference>
<feature type="domain" description="Major facilitator superfamily (MFS) profile" evidence="9">
    <location>
        <begin position="10"/>
        <end position="389"/>
    </location>
</feature>
<sequence>MRDIKPNNPKFKLALLSLSLLLMSSSQVSAALPLMYNFFSGFSRTAVETLITIPNIGIVVGLLGNQFLIRILQIKGTVIIGLVMVLIAGTFPIYCNFYGPLLLSRFLLGLGIGLFNSLAVSLLYRFYQKSELDTMLGLQNATSSIGAAIFSFTVSYLINFGWHSVFWIYICALPILIIFGLVIVIPATNSNAPHNSNLKNFRINSSVIEIIILMFFIHLFFLPISFKLPQLVLSEKIGNMSQVAMISGVTTLMGIPVGIIYGKMKKHLRQKTLLLGIFLQTIGIGVVAYSINLLWVFIGVFLAGSGFGIAVPDMYDWLGNIVSTAAANITTTMTIIAVNLGCFVSPAVINYLNKNLANNTPRTAMIVDFEGMVFLLIYICIRFLVNKKKSLDN</sequence>
<feature type="transmembrane region" description="Helical" evidence="7">
    <location>
        <begin position="136"/>
        <end position="158"/>
    </location>
</feature>
<protein>
    <submittedName>
        <fullName evidence="10">Major facilitator superfamily protein</fullName>
    </submittedName>
</protein>
<feature type="transmembrane region" description="Helical" evidence="7">
    <location>
        <begin position="273"/>
        <end position="291"/>
    </location>
</feature>
<keyword evidence="5 7" id="KW-1133">Transmembrane helix</keyword>
<dbReference type="HOGENOM" id="CLU_001265_10_4_9"/>
<dbReference type="AlphaFoldDB" id="A0A0F4KNY4"/>
<evidence type="ECO:0000256" key="6">
    <source>
        <dbReference type="ARBA" id="ARBA00023136"/>
    </source>
</evidence>
<proteinExistence type="predicted"/>
<evidence type="ECO:0000256" key="1">
    <source>
        <dbReference type="ARBA" id="ARBA00004651"/>
    </source>
</evidence>
<comment type="caution">
    <text evidence="10">The sequence shown here is derived from an EMBL/GenBank/DDBJ whole genome shotgun (WGS) entry which is preliminary data.</text>
</comment>
<dbReference type="STRING" id="1218508.JG29_14470"/>
<feature type="transmembrane region" description="Helical" evidence="7">
    <location>
        <begin position="46"/>
        <end position="64"/>
    </location>
</feature>
<evidence type="ECO:0000259" key="9">
    <source>
        <dbReference type="PROSITE" id="PS50850"/>
    </source>
</evidence>
<keyword evidence="4 7" id="KW-0812">Transmembrane</keyword>
<keyword evidence="11" id="KW-1185">Reference proteome</keyword>
<organism evidence="10 11">
    <name type="scientific">Bombilactobacillus mellis</name>
    <dbReference type="NCBI Taxonomy" id="1218508"/>
    <lineage>
        <taxon>Bacteria</taxon>
        <taxon>Bacillati</taxon>
        <taxon>Bacillota</taxon>
        <taxon>Bacilli</taxon>
        <taxon>Lactobacillales</taxon>
        <taxon>Lactobacillaceae</taxon>
        <taxon>Bombilactobacillus</taxon>
    </lineage>
</organism>
<evidence type="ECO:0000313" key="11">
    <source>
        <dbReference type="Proteomes" id="UP000033695"/>
    </source>
</evidence>
<evidence type="ECO:0000256" key="2">
    <source>
        <dbReference type="ARBA" id="ARBA00022448"/>
    </source>
</evidence>
<feature type="transmembrane region" description="Helical" evidence="7">
    <location>
        <begin position="244"/>
        <end position="261"/>
    </location>
</feature>
<feature type="transmembrane region" description="Helical" evidence="7">
    <location>
        <begin position="206"/>
        <end position="224"/>
    </location>
</feature>
<dbReference type="InterPro" id="IPR011701">
    <property type="entry name" value="MFS"/>
</dbReference>
<gene>
    <name evidence="10" type="ORF">JG29_14470</name>
</gene>